<organism evidence="16 17">
    <name type="scientific">Cohnella lubricantis</name>
    <dbReference type="NCBI Taxonomy" id="2163172"/>
    <lineage>
        <taxon>Bacteria</taxon>
        <taxon>Bacillati</taxon>
        <taxon>Bacillota</taxon>
        <taxon>Bacilli</taxon>
        <taxon>Bacillales</taxon>
        <taxon>Paenibacillaceae</taxon>
        <taxon>Cohnella</taxon>
    </lineage>
</organism>
<dbReference type="PROSITE" id="PS50109">
    <property type="entry name" value="HIS_KIN"/>
    <property type="match status" value="1"/>
</dbReference>
<dbReference type="GO" id="GO:0005524">
    <property type="term" value="F:ATP binding"/>
    <property type="evidence" value="ECO:0007669"/>
    <property type="project" value="UniProtKB-KW"/>
</dbReference>
<evidence type="ECO:0000256" key="13">
    <source>
        <dbReference type="SAM" id="Phobius"/>
    </source>
</evidence>
<proteinExistence type="predicted"/>
<feature type="domain" description="HAMP" evidence="15">
    <location>
        <begin position="305"/>
        <end position="357"/>
    </location>
</feature>
<dbReference type="GO" id="GO:0005886">
    <property type="term" value="C:plasma membrane"/>
    <property type="evidence" value="ECO:0007669"/>
    <property type="project" value="UniProtKB-SubCell"/>
</dbReference>
<accession>A0A841THT6</accession>
<reference evidence="16 17" key="1">
    <citation type="submission" date="2020-08" db="EMBL/GenBank/DDBJ databases">
        <title>Cohnella phylogeny.</title>
        <authorList>
            <person name="Dunlap C."/>
        </authorList>
    </citation>
    <scope>NUCLEOTIDE SEQUENCE [LARGE SCALE GENOMIC DNA]</scope>
    <source>
        <strain evidence="16 17">DSM 103658</strain>
    </source>
</reference>
<keyword evidence="6" id="KW-0808">Transferase</keyword>
<keyword evidence="17" id="KW-1185">Reference proteome</keyword>
<feature type="transmembrane region" description="Helical" evidence="13">
    <location>
        <begin position="288"/>
        <end position="308"/>
    </location>
</feature>
<keyword evidence="11 13" id="KW-0472">Membrane</keyword>
<keyword evidence="7" id="KW-0547">Nucleotide-binding</keyword>
<dbReference type="PROSITE" id="PS50885">
    <property type="entry name" value="HAMP"/>
    <property type="match status" value="1"/>
</dbReference>
<evidence type="ECO:0000313" key="17">
    <source>
        <dbReference type="Proteomes" id="UP000574133"/>
    </source>
</evidence>
<evidence type="ECO:0000256" key="11">
    <source>
        <dbReference type="ARBA" id="ARBA00023136"/>
    </source>
</evidence>
<dbReference type="Pfam" id="PF02518">
    <property type="entry name" value="HATPase_c"/>
    <property type="match status" value="1"/>
</dbReference>
<protein>
    <recommendedName>
        <fullName evidence="3">histidine kinase</fullName>
        <ecNumber evidence="3">2.7.13.3</ecNumber>
    </recommendedName>
</protein>
<dbReference type="SUPFAM" id="SSF158472">
    <property type="entry name" value="HAMP domain-like"/>
    <property type="match status" value="1"/>
</dbReference>
<dbReference type="InterPro" id="IPR003594">
    <property type="entry name" value="HATPase_dom"/>
</dbReference>
<gene>
    <name evidence="16" type="ORF">H4Q31_16030</name>
</gene>
<evidence type="ECO:0000259" key="15">
    <source>
        <dbReference type="PROSITE" id="PS50885"/>
    </source>
</evidence>
<keyword evidence="4" id="KW-1003">Cell membrane</keyword>
<sequence length="578" mass="65942">MRFNDMKLRSKIVIAYILFLMLPIVLVGLYVVREYREAALTKAIEQTENAVERVKTRTEETLLIANDLSARLMVDTDLERIATMKFTNVSDIVDAYRDYDAFKTYLSFNPEVAQIQLYIDNPTLLNNGEFVPLDEETEKSFWFQEAMKNKGLIGWYYLPDSLSLVRTIHFRENQSYGLLDIDVDTEYLSSILMQEDAETILLDSRGVAFASNRPNIVGKRLDDTFLGPNLSQKEPGTYELTVNGVRSKVIVDQFYPNNSFTDLKIVSIFSVDSIVEEANRINEVGMEVISLFAILSVLIVYLICTVVTNRLRRFSRQINKVSIGNFNADLSVNGGDEIGQISRQFNQMVANIKELMEELKLSHQHSNELERKQSEIKLKMLANQVNPHFLYNALESIRMKAHLRGEKDIANIVKMLGKLLRKSLEITGREISLREEIEMVRYYLEIQKFRHEERLTYEIHVAPEAEDVMLLPLLIQPLVENSVIHGLERSFEGGWVKVSAELSRGGLQVVVEDNGVGIPAGKLKAILRSLADQESTRIGLHNVQQRLLLTYGSVSGLRIESEQHSGTRIAFWIPVEEG</sequence>
<dbReference type="AlphaFoldDB" id="A0A841THT6"/>
<feature type="coiled-coil region" evidence="12">
    <location>
        <begin position="338"/>
        <end position="372"/>
    </location>
</feature>
<comment type="caution">
    <text evidence="16">The sequence shown here is derived from an EMBL/GenBank/DDBJ whole genome shotgun (WGS) entry which is preliminary data.</text>
</comment>
<evidence type="ECO:0000256" key="5">
    <source>
        <dbReference type="ARBA" id="ARBA00022553"/>
    </source>
</evidence>
<keyword evidence="10" id="KW-0902">Two-component regulatory system</keyword>
<comment type="subcellular location">
    <subcellularLocation>
        <location evidence="2">Cell membrane</location>
        <topology evidence="2">Multi-pass membrane protein</topology>
    </subcellularLocation>
</comment>
<evidence type="ECO:0000256" key="10">
    <source>
        <dbReference type="ARBA" id="ARBA00023012"/>
    </source>
</evidence>
<dbReference type="Gene3D" id="6.10.340.10">
    <property type="match status" value="1"/>
</dbReference>
<dbReference type="CDD" id="cd06225">
    <property type="entry name" value="HAMP"/>
    <property type="match status" value="1"/>
</dbReference>
<name>A0A841THT6_9BACL</name>
<dbReference type="EC" id="2.7.13.3" evidence="3"/>
<evidence type="ECO:0000256" key="2">
    <source>
        <dbReference type="ARBA" id="ARBA00004651"/>
    </source>
</evidence>
<evidence type="ECO:0000313" key="16">
    <source>
        <dbReference type="EMBL" id="MBB6678800.1"/>
    </source>
</evidence>
<dbReference type="InterPro" id="IPR005467">
    <property type="entry name" value="His_kinase_dom"/>
</dbReference>
<dbReference type="Pfam" id="PF06580">
    <property type="entry name" value="His_kinase"/>
    <property type="match status" value="1"/>
</dbReference>
<dbReference type="EMBL" id="JACJVN010000061">
    <property type="protein sequence ID" value="MBB6678800.1"/>
    <property type="molecule type" value="Genomic_DNA"/>
</dbReference>
<keyword evidence="5" id="KW-0597">Phosphoprotein</keyword>
<dbReference type="PANTHER" id="PTHR34220:SF7">
    <property type="entry name" value="SENSOR HISTIDINE KINASE YPDA"/>
    <property type="match status" value="1"/>
</dbReference>
<dbReference type="InterPro" id="IPR050640">
    <property type="entry name" value="Bact_2-comp_sensor_kinase"/>
</dbReference>
<evidence type="ECO:0000256" key="9">
    <source>
        <dbReference type="ARBA" id="ARBA00022840"/>
    </source>
</evidence>
<dbReference type="Proteomes" id="UP000574133">
    <property type="component" value="Unassembled WGS sequence"/>
</dbReference>
<evidence type="ECO:0000256" key="8">
    <source>
        <dbReference type="ARBA" id="ARBA00022777"/>
    </source>
</evidence>
<evidence type="ECO:0000256" key="12">
    <source>
        <dbReference type="SAM" id="Coils"/>
    </source>
</evidence>
<keyword evidence="9" id="KW-0067">ATP-binding</keyword>
<comment type="catalytic activity">
    <reaction evidence="1">
        <text>ATP + protein L-histidine = ADP + protein N-phospho-L-histidine.</text>
        <dbReference type="EC" id="2.7.13.3"/>
    </reaction>
</comment>
<dbReference type="Pfam" id="PF00672">
    <property type="entry name" value="HAMP"/>
    <property type="match status" value="1"/>
</dbReference>
<dbReference type="GO" id="GO:0000155">
    <property type="term" value="F:phosphorelay sensor kinase activity"/>
    <property type="evidence" value="ECO:0007669"/>
    <property type="project" value="InterPro"/>
</dbReference>
<dbReference type="RefSeq" id="WP_185180067.1">
    <property type="nucleotide sequence ID" value="NZ_CBCSEP010000002.1"/>
</dbReference>
<keyword evidence="8 16" id="KW-0418">Kinase</keyword>
<feature type="domain" description="Histidine kinase" evidence="14">
    <location>
        <begin position="360"/>
        <end position="577"/>
    </location>
</feature>
<dbReference type="SUPFAM" id="SSF55874">
    <property type="entry name" value="ATPase domain of HSP90 chaperone/DNA topoisomerase II/histidine kinase"/>
    <property type="match status" value="1"/>
</dbReference>
<keyword evidence="13" id="KW-0812">Transmembrane</keyword>
<dbReference type="InterPro" id="IPR036890">
    <property type="entry name" value="HATPase_C_sf"/>
</dbReference>
<dbReference type="PANTHER" id="PTHR34220">
    <property type="entry name" value="SENSOR HISTIDINE KINASE YPDA"/>
    <property type="match status" value="1"/>
</dbReference>
<feature type="transmembrane region" description="Helical" evidence="13">
    <location>
        <begin position="12"/>
        <end position="32"/>
    </location>
</feature>
<dbReference type="InterPro" id="IPR010559">
    <property type="entry name" value="Sig_transdc_His_kin_internal"/>
</dbReference>
<dbReference type="SMART" id="SM00304">
    <property type="entry name" value="HAMP"/>
    <property type="match status" value="1"/>
</dbReference>
<keyword evidence="12" id="KW-0175">Coiled coil</keyword>
<evidence type="ECO:0000259" key="14">
    <source>
        <dbReference type="PROSITE" id="PS50109"/>
    </source>
</evidence>
<dbReference type="Gene3D" id="3.30.565.10">
    <property type="entry name" value="Histidine kinase-like ATPase, C-terminal domain"/>
    <property type="match status" value="1"/>
</dbReference>
<dbReference type="SMART" id="SM00387">
    <property type="entry name" value="HATPase_c"/>
    <property type="match status" value="1"/>
</dbReference>
<dbReference type="InterPro" id="IPR003660">
    <property type="entry name" value="HAMP_dom"/>
</dbReference>
<evidence type="ECO:0000256" key="1">
    <source>
        <dbReference type="ARBA" id="ARBA00000085"/>
    </source>
</evidence>
<evidence type="ECO:0000256" key="3">
    <source>
        <dbReference type="ARBA" id="ARBA00012438"/>
    </source>
</evidence>
<evidence type="ECO:0000256" key="7">
    <source>
        <dbReference type="ARBA" id="ARBA00022741"/>
    </source>
</evidence>
<evidence type="ECO:0000256" key="6">
    <source>
        <dbReference type="ARBA" id="ARBA00022679"/>
    </source>
</evidence>
<keyword evidence="13" id="KW-1133">Transmembrane helix</keyword>
<evidence type="ECO:0000256" key="4">
    <source>
        <dbReference type="ARBA" id="ARBA00022475"/>
    </source>
</evidence>